<proteinExistence type="predicted"/>
<dbReference type="AlphaFoldDB" id="A0A6J7LHB6"/>
<reference evidence="1" key="1">
    <citation type="submission" date="2020-05" db="EMBL/GenBank/DDBJ databases">
        <authorList>
            <person name="Chiriac C."/>
            <person name="Salcher M."/>
            <person name="Ghai R."/>
            <person name="Kavagutti S V."/>
        </authorList>
    </citation>
    <scope>NUCLEOTIDE SEQUENCE</scope>
</reference>
<dbReference type="EMBL" id="CAFBNE010000143">
    <property type="protein sequence ID" value="CAB4967547.1"/>
    <property type="molecule type" value="Genomic_DNA"/>
</dbReference>
<gene>
    <name evidence="1" type="ORF">UFOPK3772_02983</name>
</gene>
<protein>
    <submittedName>
        <fullName evidence="1">Unannotated protein</fullName>
    </submittedName>
</protein>
<accession>A0A6J7LHB6</accession>
<sequence length="91" mass="9740">MARAGSRLTAVLTAVLPRSGFAIESPVNSAALADPQAAWDSWTMPQRRAAVSALFDSITVTHLERAQGPTVDLSRVKFRWKRGGHAGSTHA</sequence>
<name>A0A6J7LHB6_9ZZZZ</name>
<evidence type="ECO:0000313" key="1">
    <source>
        <dbReference type="EMBL" id="CAB4967547.1"/>
    </source>
</evidence>
<organism evidence="1">
    <name type="scientific">freshwater metagenome</name>
    <dbReference type="NCBI Taxonomy" id="449393"/>
    <lineage>
        <taxon>unclassified sequences</taxon>
        <taxon>metagenomes</taxon>
        <taxon>ecological metagenomes</taxon>
    </lineage>
</organism>